<proteinExistence type="predicted"/>
<organism evidence="2 3">
    <name type="scientific">Eragrostis curvula</name>
    <name type="common">weeping love grass</name>
    <dbReference type="NCBI Taxonomy" id="38414"/>
    <lineage>
        <taxon>Eukaryota</taxon>
        <taxon>Viridiplantae</taxon>
        <taxon>Streptophyta</taxon>
        <taxon>Embryophyta</taxon>
        <taxon>Tracheophyta</taxon>
        <taxon>Spermatophyta</taxon>
        <taxon>Magnoliopsida</taxon>
        <taxon>Liliopsida</taxon>
        <taxon>Poales</taxon>
        <taxon>Poaceae</taxon>
        <taxon>PACMAD clade</taxon>
        <taxon>Chloridoideae</taxon>
        <taxon>Eragrostideae</taxon>
        <taxon>Eragrostidinae</taxon>
        <taxon>Eragrostis</taxon>
    </lineage>
</organism>
<dbReference type="PANTHER" id="PTHR33165">
    <property type="entry name" value="F-BOX DOMAIN CONTAINING PROTEIN-LIKE-RELATED"/>
    <property type="match status" value="1"/>
</dbReference>
<dbReference type="InterPro" id="IPR005174">
    <property type="entry name" value="KIB1-4_b-propeller"/>
</dbReference>
<feature type="non-terminal residue" evidence="2">
    <location>
        <position position="1"/>
    </location>
</feature>
<comment type="caution">
    <text evidence="2">The sequence shown here is derived from an EMBL/GenBank/DDBJ whole genome shotgun (WGS) entry which is preliminary data.</text>
</comment>
<name>A0A5J9WD30_9POAL</name>
<dbReference type="SUPFAM" id="SSF81383">
    <property type="entry name" value="F-box domain"/>
    <property type="match status" value="1"/>
</dbReference>
<reference evidence="2 3" key="1">
    <citation type="journal article" date="2019" name="Sci. Rep.">
        <title>A high-quality genome of Eragrostis curvula grass provides insights into Poaceae evolution and supports new strategies to enhance forage quality.</title>
        <authorList>
            <person name="Carballo J."/>
            <person name="Santos B.A.C.M."/>
            <person name="Zappacosta D."/>
            <person name="Garbus I."/>
            <person name="Selva J.P."/>
            <person name="Gallo C.A."/>
            <person name="Diaz A."/>
            <person name="Albertini E."/>
            <person name="Caccamo M."/>
            <person name="Echenique V."/>
        </authorList>
    </citation>
    <scope>NUCLEOTIDE SEQUENCE [LARGE SCALE GENOMIC DNA]</scope>
    <source>
        <strain evidence="3">cv. Victoria</strain>
        <tissue evidence="2">Leaf</tissue>
    </source>
</reference>
<dbReference type="AlphaFoldDB" id="A0A5J9WD30"/>
<evidence type="ECO:0000313" key="3">
    <source>
        <dbReference type="Proteomes" id="UP000324897"/>
    </source>
</evidence>
<dbReference type="InterPro" id="IPR036047">
    <property type="entry name" value="F-box-like_dom_sf"/>
</dbReference>
<keyword evidence="3" id="KW-1185">Reference proteome</keyword>
<sequence>LRSIRPAIWNRKGSMAAPSASAILVTSDISTTSPWPSLPDDLVRRVASLLLSGGDLLDYVRFRAVCTDWRSSNPSPRGRGVVDPSFHPRRWMMFPEGDGLYPGHPKLSGHVRFFNLDTGAFVRVRIPLFEDHCALDSVDGLVVLQRDHDTAVRLLHPFTGDVLDLPPLDTLLPQMKHDFSGLRGRKKLRGIRSVSTAATFVDGVVTVMLAFRHAFRVAFATSQDRQWTMSPWLYEISDSPIASQGKMYVVDVYTDPDGTSMIYQMDTPLPDHQVLQPPNLIVACPKDKLCSPLYLVECDSEVLVIGHSDSSYSKPLVYKLADLVAGRYDVPVTSLGDKAIFIGKRTLCATSKALPTVEGDTIVYHHRREPYLAQYHIGSGKWSPAMDECSLSGLVPGPCALTHHILTCASRAFCVTEVACSYLSCDYRNKGLLIHRKNYSGLFLRWPAKGELRHGA</sequence>
<feature type="domain" description="KIB1-4 beta-propeller" evidence="1">
    <location>
        <begin position="113"/>
        <end position="364"/>
    </location>
</feature>
<dbReference type="Proteomes" id="UP000324897">
    <property type="component" value="Chromosome 5"/>
</dbReference>
<accession>A0A5J9WD30</accession>
<dbReference type="EMBL" id="RWGY01000004">
    <property type="protein sequence ID" value="TVU45815.1"/>
    <property type="molecule type" value="Genomic_DNA"/>
</dbReference>
<dbReference type="Pfam" id="PF03478">
    <property type="entry name" value="Beta-prop_KIB1-4"/>
    <property type="match status" value="1"/>
</dbReference>
<evidence type="ECO:0000259" key="1">
    <source>
        <dbReference type="Pfam" id="PF03478"/>
    </source>
</evidence>
<protein>
    <recommendedName>
        <fullName evidence="1">KIB1-4 beta-propeller domain-containing protein</fullName>
    </recommendedName>
</protein>
<evidence type="ECO:0000313" key="2">
    <source>
        <dbReference type="EMBL" id="TVU45815.1"/>
    </source>
</evidence>
<dbReference type="PANTHER" id="PTHR33165:SF98">
    <property type="entry name" value="F-BOX DOMAIN-CONTAINING PROTEIN"/>
    <property type="match status" value="1"/>
</dbReference>
<gene>
    <name evidence="2" type="ORF">EJB05_05318</name>
</gene>